<dbReference type="EMBL" id="JABTCF010000004">
    <property type="protein sequence ID" value="MBD0777794.1"/>
    <property type="molecule type" value="Genomic_DNA"/>
</dbReference>
<dbReference type="InterPro" id="IPR013325">
    <property type="entry name" value="RNA_pol_sigma_r2"/>
</dbReference>
<dbReference type="Pfam" id="PF08281">
    <property type="entry name" value="Sigma70_r4_2"/>
    <property type="match status" value="1"/>
</dbReference>
<evidence type="ECO:0000256" key="2">
    <source>
        <dbReference type="ARBA" id="ARBA00023015"/>
    </source>
</evidence>
<reference evidence="7" key="1">
    <citation type="submission" date="2020-05" db="EMBL/GenBank/DDBJ databases">
        <title>The draft genome sequence of Maribacter sp. ANRC-HE7.</title>
        <authorList>
            <person name="Mu L."/>
        </authorList>
    </citation>
    <scope>NUCLEOTIDE SEQUENCE</scope>
    <source>
        <strain evidence="7">ANRC-HE7</strain>
    </source>
</reference>
<dbReference type="NCBIfam" id="TIGR02937">
    <property type="entry name" value="sigma70-ECF"/>
    <property type="match status" value="1"/>
</dbReference>
<keyword evidence="4" id="KW-0804">Transcription</keyword>
<proteinExistence type="inferred from homology"/>
<dbReference type="InterPro" id="IPR036388">
    <property type="entry name" value="WH-like_DNA-bd_sf"/>
</dbReference>
<evidence type="ECO:0000256" key="1">
    <source>
        <dbReference type="ARBA" id="ARBA00010641"/>
    </source>
</evidence>
<evidence type="ECO:0000256" key="3">
    <source>
        <dbReference type="ARBA" id="ARBA00023082"/>
    </source>
</evidence>
<dbReference type="NCBIfam" id="TIGR02985">
    <property type="entry name" value="Sig70_bacteroi1"/>
    <property type="match status" value="1"/>
</dbReference>
<keyword evidence="3" id="KW-0731">Sigma factor</keyword>
<dbReference type="RefSeq" id="WP_188243309.1">
    <property type="nucleotide sequence ID" value="NZ_JABTCF010000004.1"/>
</dbReference>
<dbReference type="Proteomes" id="UP001166021">
    <property type="component" value="Unassembled WGS sequence"/>
</dbReference>
<dbReference type="SUPFAM" id="SSF88946">
    <property type="entry name" value="Sigma2 domain of RNA polymerase sigma factors"/>
    <property type="match status" value="1"/>
</dbReference>
<evidence type="ECO:0000313" key="8">
    <source>
        <dbReference type="Proteomes" id="UP001166021"/>
    </source>
</evidence>
<dbReference type="InterPro" id="IPR039425">
    <property type="entry name" value="RNA_pol_sigma-70-like"/>
</dbReference>
<organism evidence="7 8">
    <name type="scientific">Maribacter aquimaris</name>
    <dbReference type="NCBI Taxonomy" id="2737171"/>
    <lineage>
        <taxon>Bacteria</taxon>
        <taxon>Pseudomonadati</taxon>
        <taxon>Bacteroidota</taxon>
        <taxon>Flavobacteriia</taxon>
        <taxon>Flavobacteriales</taxon>
        <taxon>Flavobacteriaceae</taxon>
        <taxon>Maribacter</taxon>
    </lineage>
</organism>
<keyword evidence="2" id="KW-0805">Transcription regulation</keyword>
<dbReference type="Pfam" id="PF04542">
    <property type="entry name" value="Sigma70_r2"/>
    <property type="match status" value="1"/>
</dbReference>
<feature type="domain" description="RNA polymerase sigma factor 70 region 4 type 2" evidence="6">
    <location>
        <begin position="124"/>
        <end position="169"/>
    </location>
</feature>
<dbReference type="Gene3D" id="1.10.10.10">
    <property type="entry name" value="Winged helix-like DNA-binding domain superfamily/Winged helix DNA-binding domain"/>
    <property type="match status" value="1"/>
</dbReference>
<evidence type="ECO:0000256" key="4">
    <source>
        <dbReference type="ARBA" id="ARBA00023163"/>
    </source>
</evidence>
<feature type="domain" description="RNA polymerase sigma-70 region 2" evidence="5">
    <location>
        <begin position="24"/>
        <end position="90"/>
    </location>
</feature>
<name>A0ABR7UYV2_9FLAO</name>
<comment type="caution">
    <text evidence="7">The sequence shown here is derived from an EMBL/GenBank/DDBJ whole genome shotgun (WGS) entry which is preliminary data.</text>
</comment>
<evidence type="ECO:0000259" key="6">
    <source>
        <dbReference type="Pfam" id="PF08281"/>
    </source>
</evidence>
<dbReference type="InterPro" id="IPR014327">
    <property type="entry name" value="RNA_pol_sigma70_bacteroid"/>
</dbReference>
<comment type="similarity">
    <text evidence="1">Belongs to the sigma-70 factor family. ECF subfamily.</text>
</comment>
<dbReference type="Gene3D" id="1.10.1740.10">
    <property type="match status" value="1"/>
</dbReference>
<dbReference type="InterPro" id="IPR014284">
    <property type="entry name" value="RNA_pol_sigma-70_dom"/>
</dbReference>
<dbReference type="PANTHER" id="PTHR43133:SF46">
    <property type="entry name" value="RNA POLYMERASE SIGMA-70 FACTOR ECF SUBFAMILY"/>
    <property type="match status" value="1"/>
</dbReference>
<dbReference type="PANTHER" id="PTHR43133">
    <property type="entry name" value="RNA POLYMERASE ECF-TYPE SIGMA FACTO"/>
    <property type="match status" value="1"/>
</dbReference>
<accession>A0ABR7UYV2</accession>
<dbReference type="InterPro" id="IPR013324">
    <property type="entry name" value="RNA_pol_sigma_r3/r4-like"/>
</dbReference>
<keyword evidence="8" id="KW-1185">Reference proteome</keyword>
<sequence length="204" mass="23810">MKNNRNQFLTQRLVSGDSKAYDILMDSYYQRLCCYAQSLCHDPNLAEDIVQNVFVAIWTNRKNIKPNFPIKSYLYKSVYNEFINQYRKNKPVIYLEKKYIEAIDLVAEIQQEEIDGLIKLMNTEIENLPSKCKEIFLLNKKEGLTHTEISEYLNISIKTVEGHITRAFKILTEKLGAKAEAVFFLLFGINKQLKNDLSLLNQEV</sequence>
<dbReference type="InterPro" id="IPR007627">
    <property type="entry name" value="RNA_pol_sigma70_r2"/>
</dbReference>
<gene>
    <name evidence="7" type="ORF">HPE56_08315</name>
</gene>
<evidence type="ECO:0000259" key="5">
    <source>
        <dbReference type="Pfam" id="PF04542"/>
    </source>
</evidence>
<dbReference type="SUPFAM" id="SSF88659">
    <property type="entry name" value="Sigma3 and sigma4 domains of RNA polymerase sigma factors"/>
    <property type="match status" value="1"/>
</dbReference>
<evidence type="ECO:0000313" key="7">
    <source>
        <dbReference type="EMBL" id="MBD0777794.1"/>
    </source>
</evidence>
<dbReference type="InterPro" id="IPR013249">
    <property type="entry name" value="RNA_pol_sigma70_r4_t2"/>
</dbReference>
<protein>
    <submittedName>
        <fullName evidence="7">RNA polymerase sigma-70 factor</fullName>
    </submittedName>
</protein>